<dbReference type="STRING" id="663278.Ethha_1309"/>
<name>E6U682_ETHHY</name>
<dbReference type="InterPro" id="IPR008769">
    <property type="entry name" value="PhaF_PhaI"/>
</dbReference>
<dbReference type="AlphaFoldDB" id="E6U682"/>
<dbReference type="PANTHER" id="PTHR38664:SF1">
    <property type="entry name" value="SLR0058 PROTEIN"/>
    <property type="match status" value="1"/>
</dbReference>
<dbReference type="EMBL" id="CP002400">
    <property type="protein sequence ID" value="ADU26849.1"/>
    <property type="molecule type" value="Genomic_DNA"/>
</dbReference>
<evidence type="ECO:0000256" key="1">
    <source>
        <dbReference type="SAM" id="Coils"/>
    </source>
</evidence>
<evidence type="ECO:0000313" key="2">
    <source>
        <dbReference type="EMBL" id="ADU26849.1"/>
    </source>
</evidence>
<dbReference type="HOGENOM" id="CLU_131526_0_2_9"/>
<gene>
    <name evidence="2" type="ordered locus">Ethha_1309</name>
</gene>
<feature type="coiled-coil region" evidence="1">
    <location>
        <begin position="38"/>
        <end position="95"/>
    </location>
</feature>
<keyword evidence="3" id="KW-1185">Reference proteome</keyword>
<keyword evidence="1" id="KW-0175">Coiled coil</keyword>
<dbReference type="Proteomes" id="UP000001551">
    <property type="component" value="Chromosome"/>
</dbReference>
<dbReference type="PANTHER" id="PTHR38664">
    <property type="entry name" value="SLR0058 PROTEIN"/>
    <property type="match status" value="1"/>
</dbReference>
<dbReference type="eggNOG" id="COG3937">
    <property type="taxonomic scope" value="Bacteria"/>
</dbReference>
<evidence type="ECO:0008006" key="4">
    <source>
        <dbReference type="Google" id="ProtNLM"/>
    </source>
</evidence>
<sequence length="95" mass="10748">MELTLRKLLLAGIGSVASTYEKAEEIVGELVKKGEIAVNEGKELNEELKRQTDKYRTEDGKFNVQSLKDALADLNLATKQDIEDLKDRVEKLENR</sequence>
<proteinExistence type="predicted"/>
<protein>
    <recommendedName>
        <fullName evidence="4">Polyhydroxyalkanoate synthesis regulator phasin</fullName>
    </recommendedName>
</protein>
<reference evidence="2 3" key="1">
    <citation type="submission" date="2010-12" db="EMBL/GenBank/DDBJ databases">
        <title>Complete sequence of Ethanoligenens harbinense YUAN-3.</title>
        <authorList>
            <person name="Lucas S."/>
            <person name="Copeland A."/>
            <person name="Lapidus A."/>
            <person name="Cheng J.-F."/>
            <person name="Bruce D."/>
            <person name="Goodwin L."/>
            <person name="Pitluck S."/>
            <person name="Chertkov O."/>
            <person name="Misra M."/>
            <person name="Detter J.C."/>
            <person name="Han C."/>
            <person name="Tapia R."/>
            <person name="Land M."/>
            <person name="Hauser L."/>
            <person name="Jeffries C."/>
            <person name="Kyrpides N."/>
            <person name="Ivanova N."/>
            <person name="Mikhailova N."/>
            <person name="Wang A."/>
            <person name="Mouttaki H."/>
            <person name="He Z."/>
            <person name="Zhou J."/>
            <person name="Hemme C.L."/>
            <person name="Woyke T."/>
        </authorList>
    </citation>
    <scope>NUCLEOTIDE SEQUENCE [LARGE SCALE GENOMIC DNA]</scope>
    <source>
        <strain evidence="3">DSM 18485 / JCM 12961 / CGMCC 1.5033 / YUAN-3</strain>
    </source>
</reference>
<accession>E6U682</accession>
<dbReference type="KEGG" id="eha:Ethha_1309"/>
<evidence type="ECO:0000313" key="3">
    <source>
        <dbReference type="Proteomes" id="UP000001551"/>
    </source>
</evidence>
<organism evidence="2 3">
    <name type="scientific">Ethanoligenens harbinense (strain DSM 18485 / JCM 12961 / CGMCC 1.5033 / YUAN-3)</name>
    <dbReference type="NCBI Taxonomy" id="663278"/>
    <lineage>
        <taxon>Bacteria</taxon>
        <taxon>Bacillati</taxon>
        <taxon>Bacillota</taxon>
        <taxon>Clostridia</taxon>
        <taxon>Eubacteriales</taxon>
        <taxon>Oscillospiraceae</taxon>
        <taxon>Ethanoligenens</taxon>
    </lineage>
</organism>
<dbReference type="RefSeq" id="WP_013485204.1">
    <property type="nucleotide sequence ID" value="NC_014828.1"/>
</dbReference>